<evidence type="ECO:0000313" key="5">
    <source>
        <dbReference type="EMBL" id="WVZ75627.1"/>
    </source>
</evidence>
<proteinExistence type="predicted"/>
<dbReference type="InterPro" id="IPR054722">
    <property type="entry name" value="PolX-like_BBD"/>
</dbReference>
<evidence type="ECO:0000313" key="6">
    <source>
        <dbReference type="Proteomes" id="UP001341281"/>
    </source>
</evidence>
<dbReference type="InterPro" id="IPR036397">
    <property type="entry name" value="RNaseH_sf"/>
</dbReference>
<dbReference type="InterPro" id="IPR012337">
    <property type="entry name" value="RNaseH-like_sf"/>
</dbReference>
<gene>
    <name evidence="5" type="ORF">U9M48_023664</name>
</gene>
<keyword evidence="2" id="KW-0175">Coiled coil</keyword>
<feature type="domain" description="Integrase catalytic" evidence="4">
    <location>
        <begin position="524"/>
        <end position="699"/>
    </location>
</feature>
<reference evidence="5 6" key="1">
    <citation type="submission" date="2024-02" db="EMBL/GenBank/DDBJ databases">
        <title>High-quality chromosome-scale genome assembly of Pensacola bahiagrass (Paspalum notatum Flugge var. saurae).</title>
        <authorList>
            <person name="Vega J.M."/>
            <person name="Podio M."/>
            <person name="Orjuela J."/>
            <person name="Siena L.A."/>
            <person name="Pessino S.C."/>
            <person name="Combes M.C."/>
            <person name="Mariac C."/>
            <person name="Albertini E."/>
            <person name="Pupilli F."/>
            <person name="Ortiz J.P.A."/>
            <person name="Leblanc O."/>
        </authorList>
    </citation>
    <scope>NUCLEOTIDE SEQUENCE [LARGE SCALE GENOMIC DNA]</scope>
    <source>
        <strain evidence="5">R1</strain>
        <tissue evidence="5">Leaf</tissue>
    </source>
</reference>
<dbReference type="PANTHER" id="PTHR42648:SF21">
    <property type="entry name" value="CYSTEINE-RICH RLK (RECEPTOR-LIKE PROTEIN KINASE) 8"/>
    <property type="match status" value="1"/>
</dbReference>
<keyword evidence="1" id="KW-0378">Hydrolase</keyword>
<organism evidence="5 6">
    <name type="scientific">Paspalum notatum var. saurae</name>
    <dbReference type="NCBI Taxonomy" id="547442"/>
    <lineage>
        <taxon>Eukaryota</taxon>
        <taxon>Viridiplantae</taxon>
        <taxon>Streptophyta</taxon>
        <taxon>Embryophyta</taxon>
        <taxon>Tracheophyta</taxon>
        <taxon>Spermatophyta</taxon>
        <taxon>Magnoliopsida</taxon>
        <taxon>Liliopsida</taxon>
        <taxon>Poales</taxon>
        <taxon>Poaceae</taxon>
        <taxon>PACMAD clade</taxon>
        <taxon>Panicoideae</taxon>
        <taxon>Andropogonodae</taxon>
        <taxon>Paspaleae</taxon>
        <taxon>Paspalinae</taxon>
        <taxon>Paspalum</taxon>
    </lineage>
</organism>
<dbReference type="SUPFAM" id="SSF53098">
    <property type="entry name" value="Ribonuclease H-like"/>
    <property type="match status" value="1"/>
</dbReference>
<name>A0AAQ3WVB1_PASNO</name>
<dbReference type="GO" id="GO:0008233">
    <property type="term" value="F:peptidase activity"/>
    <property type="evidence" value="ECO:0007669"/>
    <property type="project" value="UniProtKB-KW"/>
</dbReference>
<dbReference type="Pfam" id="PF25597">
    <property type="entry name" value="SH3_retrovirus"/>
    <property type="match status" value="1"/>
</dbReference>
<dbReference type="Pfam" id="PF00665">
    <property type="entry name" value="rve"/>
    <property type="match status" value="1"/>
</dbReference>
<dbReference type="PROSITE" id="PS50994">
    <property type="entry name" value="INTEGRASE"/>
    <property type="match status" value="1"/>
</dbReference>
<evidence type="ECO:0000256" key="3">
    <source>
        <dbReference type="SAM" id="MobiDB-lite"/>
    </source>
</evidence>
<dbReference type="Gene3D" id="3.30.420.10">
    <property type="entry name" value="Ribonuclease H-like superfamily/Ribonuclease H"/>
    <property type="match status" value="1"/>
</dbReference>
<feature type="region of interest" description="Disordered" evidence="3">
    <location>
        <begin position="283"/>
        <end position="307"/>
    </location>
</feature>
<accession>A0AAQ3WVB1</accession>
<evidence type="ECO:0000256" key="2">
    <source>
        <dbReference type="SAM" id="Coils"/>
    </source>
</evidence>
<keyword evidence="1" id="KW-0645">Protease</keyword>
<dbReference type="InterPro" id="IPR039537">
    <property type="entry name" value="Retrotran_Ty1/copia-like"/>
</dbReference>
<dbReference type="Pfam" id="PF13976">
    <property type="entry name" value="gag_pre-integrs"/>
    <property type="match status" value="1"/>
</dbReference>
<dbReference type="Proteomes" id="UP001341281">
    <property type="component" value="Chromosome 05"/>
</dbReference>
<protein>
    <recommendedName>
        <fullName evidence="4">Integrase catalytic domain-containing protein</fullName>
    </recommendedName>
</protein>
<dbReference type="InterPro" id="IPR057670">
    <property type="entry name" value="SH3_retrovirus"/>
</dbReference>
<dbReference type="AlphaFoldDB" id="A0AAQ3WVB1"/>
<feature type="coiled-coil region" evidence="2">
    <location>
        <begin position="16"/>
        <end position="55"/>
    </location>
</feature>
<dbReference type="GO" id="GO:0006508">
    <property type="term" value="P:proteolysis"/>
    <property type="evidence" value="ECO:0007669"/>
    <property type="project" value="UniProtKB-KW"/>
</dbReference>
<evidence type="ECO:0000259" key="4">
    <source>
        <dbReference type="PROSITE" id="PS50994"/>
    </source>
</evidence>
<evidence type="ECO:0000256" key="1">
    <source>
        <dbReference type="ARBA" id="ARBA00022670"/>
    </source>
</evidence>
<dbReference type="GO" id="GO:0015074">
    <property type="term" value="P:DNA integration"/>
    <property type="evidence" value="ECO:0007669"/>
    <property type="project" value="InterPro"/>
</dbReference>
<dbReference type="GO" id="GO:0003676">
    <property type="term" value="F:nucleic acid binding"/>
    <property type="evidence" value="ECO:0007669"/>
    <property type="project" value="InterPro"/>
</dbReference>
<dbReference type="PANTHER" id="PTHR42648">
    <property type="entry name" value="TRANSPOSASE, PUTATIVE-RELATED"/>
    <property type="match status" value="1"/>
</dbReference>
<sequence>MLEQNSRELKAPDKMLEKAARKLQKLKAQLAKALEENEVEECETLTQELALLKDKFVGQLMELEELRARPALLGACMVCPTLRGELEQLRADFEVLSAPTDTCENCLTLKMQLVDRDATIKKLEKAVPVFPSLVCDTCVAQTVVLEDLREEVLSLQNDNSRLREVLSWVYARQRQLEMIIESTKRAKGETSGVGFEECSTSGEKSAPIKIKTAPTQPGETVDGVYHEPPKAAPKKQYWTPKPSKAKLDKIIEEELKSKGKKLRNGHLEEFCFRRKKRVERQERAWENQDQFYQGGRQDPPHRGDGRDRFAGDGLALVQQFWYLHQCRTVCSPSLYLTLQDRGMEDVWIMDPGCSRHMTGHRKWFSSLNLVSTNEYITFGDNGQGKVLGVGSVSLSAKLSLREVAFVRNLGFNLVSVSQLLDEGFEVHFKKGACRVLDAEETLVCSLLPFGQVFRVELTSVSGPVRCLVARPSTDIWKWHRRLGNLSFDLLVRLSSMGLIRGLSKLKAEKDLVCHPCRHGKMVAASHTPVSQVMTSYLGELLHMDTVCPAWVAPVSGKWYVLVVVDDFLWFSWVFFMEFKDEAFGFVRNLVLRLRNESDKAMRAIRSDNGGEFRNSRFENFCRDLGLEHQFSSLYAPPQNGVVECKNRTLVEMARTMLDEHRTLRHFWAEAVNTACYIANRIFLRAFVGKTSYELRFGRQPSFKNLRAFCCRCFVLKKAGHLDKFESRCLDGIFVGYASSSRAFRVWILDATQVVETCEVSFDETMPCTTITLWF</sequence>
<feature type="compositionally biased region" description="Basic and acidic residues" evidence="3">
    <location>
        <begin position="298"/>
        <end position="307"/>
    </location>
</feature>
<keyword evidence="6" id="KW-1185">Reference proteome</keyword>
<dbReference type="InterPro" id="IPR025724">
    <property type="entry name" value="GAG-pre-integrase_dom"/>
</dbReference>
<dbReference type="Pfam" id="PF22936">
    <property type="entry name" value="Pol_BBD"/>
    <property type="match status" value="1"/>
</dbReference>
<dbReference type="InterPro" id="IPR001584">
    <property type="entry name" value="Integrase_cat-core"/>
</dbReference>
<dbReference type="EMBL" id="CP144749">
    <property type="protein sequence ID" value="WVZ75627.1"/>
    <property type="molecule type" value="Genomic_DNA"/>
</dbReference>